<sequence length="371" mass="40252">MAAARTDALVDRVGEVLAARALADADTPALLMVSGGSDSTALAYIACDLRERGMLGQLAMLHVNHQLRGADADDDARFVARLAELLNIPLFSCDIDIAGEARRTGENVEAVARRERYLAANEALESLCLHAAAPLADGRILTAHTSDDRVESFYMRSIVGTGPGGFRAMKYRNGPVVRPLLDASREELRAYVSEREQAGAPVACDGEGNLWREDATNAHTDRFRAYVRHEIVPRAKERNPQLLEVLGRTMNLIADEDDMLERMVDELMAGHVEALGDDYGAGCVLAPAFGAEPLPLRRRAVLRALQLMLGRDARVETASVEAVLAAFDEGADGKPRGGYVTNIQGDLAVSANKHGVRIEPMAAYRARRKRA</sequence>
<gene>
    <name evidence="6 8" type="primary">tilS</name>
    <name evidence="8" type="ORF">GJG86_03220</name>
</gene>
<keyword evidence="6" id="KW-0963">Cytoplasm</keyword>
<evidence type="ECO:0000256" key="5">
    <source>
        <dbReference type="ARBA" id="ARBA00048539"/>
    </source>
</evidence>
<dbReference type="HAMAP" id="MF_01161">
    <property type="entry name" value="tRNA_Ile_lys_synt"/>
    <property type="match status" value="1"/>
</dbReference>
<dbReference type="EMBL" id="VTFY01000002">
    <property type="protein sequence ID" value="MRX81509.1"/>
    <property type="molecule type" value="Genomic_DNA"/>
</dbReference>
<accession>A0A6N7RJS9</accession>
<dbReference type="GO" id="GO:0006400">
    <property type="term" value="P:tRNA modification"/>
    <property type="evidence" value="ECO:0007669"/>
    <property type="project" value="UniProtKB-UniRule"/>
</dbReference>
<dbReference type="InterPro" id="IPR011063">
    <property type="entry name" value="TilS/TtcA_N"/>
</dbReference>
<feature type="domain" description="tRNA(Ile)-lysidine/2-thiocytidine synthase N-terminal" evidence="7">
    <location>
        <begin position="30"/>
        <end position="230"/>
    </location>
</feature>
<dbReference type="Gene3D" id="3.40.50.620">
    <property type="entry name" value="HUPs"/>
    <property type="match status" value="1"/>
</dbReference>
<feature type="binding site" evidence="6">
    <location>
        <begin position="34"/>
        <end position="39"/>
    </location>
    <ligand>
        <name>ATP</name>
        <dbReference type="ChEBI" id="CHEBI:30616"/>
    </ligand>
</feature>
<comment type="function">
    <text evidence="6">Ligates lysine onto the cytidine present at position 34 of the AUA codon-specific tRNA(Ile) that contains the anticodon CAU, in an ATP-dependent manner. Cytidine is converted to lysidine, thus changing the amino acid specificity of the tRNA from methionine to isoleucine.</text>
</comment>
<evidence type="ECO:0000313" key="9">
    <source>
        <dbReference type="Proteomes" id="UP000438093"/>
    </source>
</evidence>
<reference evidence="9" key="1">
    <citation type="submission" date="2019-08" db="EMBL/GenBank/DDBJ databases">
        <title>Arthrobacter sp. nov., isolated from plateau pika and Tibetan wild ass.</title>
        <authorList>
            <person name="Ge Y."/>
        </authorList>
    </citation>
    <scope>NUCLEOTIDE SEQUENCE [LARGE SCALE GENOMIC DNA]</scope>
    <source>
        <strain evidence="9">HF-4214</strain>
    </source>
</reference>
<dbReference type="NCBIfam" id="TIGR02432">
    <property type="entry name" value="lysidine_TilS_N"/>
    <property type="match status" value="1"/>
</dbReference>
<dbReference type="InterPro" id="IPR012795">
    <property type="entry name" value="tRNA_Ile_lys_synt_N"/>
</dbReference>
<organism evidence="8 9">
    <name type="scientific">Eggerthella guodeyinii</name>
    <dbReference type="NCBI Taxonomy" id="2690837"/>
    <lineage>
        <taxon>Bacteria</taxon>
        <taxon>Bacillati</taxon>
        <taxon>Actinomycetota</taxon>
        <taxon>Coriobacteriia</taxon>
        <taxon>Eggerthellales</taxon>
        <taxon>Eggerthellaceae</taxon>
        <taxon>Eggerthella</taxon>
    </lineage>
</organism>
<keyword evidence="3 6" id="KW-0547">Nucleotide-binding</keyword>
<protein>
    <recommendedName>
        <fullName evidence="6">tRNA(Ile)-lysidine synthase</fullName>
        <ecNumber evidence="6">6.3.4.19</ecNumber>
    </recommendedName>
    <alternativeName>
        <fullName evidence="6">tRNA(Ile)-2-lysyl-cytidine synthase</fullName>
    </alternativeName>
    <alternativeName>
        <fullName evidence="6">tRNA(Ile)-lysidine synthetase</fullName>
    </alternativeName>
</protein>
<proteinExistence type="inferred from homology"/>
<dbReference type="CDD" id="cd01992">
    <property type="entry name" value="TilS_N"/>
    <property type="match status" value="1"/>
</dbReference>
<evidence type="ECO:0000256" key="6">
    <source>
        <dbReference type="HAMAP-Rule" id="MF_01161"/>
    </source>
</evidence>
<evidence type="ECO:0000256" key="1">
    <source>
        <dbReference type="ARBA" id="ARBA00022598"/>
    </source>
</evidence>
<evidence type="ECO:0000259" key="7">
    <source>
        <dbReference type="Pfam" id="PF01171"/>
    </source>
</evidence>
<dbReference type="PANTHER" id="PTHR43033">
    <property type="entry name" value="TRNA(ILE)-LYSIDINE SYNTHASE-RELATED"/>
    <property type="match status" value="1"/>
</dbReference>
<evidence type="ECO:0000313" key="8">
    <source>
        <dbReference type="EMBL" id="MRX81509.1"/>
    </source>
</evidence>
<dbReference type="AlphaFoldDB" id="A0A6N7RJS9"/>
<dbReference type="SUPFAM" id="SSF52402">
    <property type="entry name" value="Adenine nucleotide alpha hydrolases-like"/>
    <property type="match status" value="1"/>
</dbReference>
<dbReference type="EC" id="6.3.4.19" evidence="6"/>
<dbReference type="Proteomes" id="UP000438093">
    <property type="component" value="Unassembled WGS sequence"/>
</dbReference>
<keyword evidence="2 6" id="KW-0819">tRNA processing</keyword>
<dbReference type="GO" id="GO:0005737">
    <property type="term" value="C:cytoplasm"/>
    <property type="evidence" value="ECO:0007669"/>
    <property type="project" value="UniProtKB-SubCell"/>
</dbReference>
<dbReference type="GO" id="GO:0032267">
    <property type="term" value="F:tRNA(Ile)-lysidine synthase activity"/>
    <property type="evidence" value="ECO:0007669"/>
    <property type="project" value="UniProtKB-EC"/>
</dbReference>
<dbReference type="InterPro" id="IPR012094">
    <property type="entry name" value="tRNA_Ile_lys_synt"/>
</dbReference>
<evidence type="ECO:0000256" key="4">
    <source>
        <dbReference type="ARBA" id="ARBA00022840"/>
    </source>
</evidence>
<comment type="catalytic activity">
    <reaction evidence="5 6">
        <text>cytidine(34) in tRNA(Ile2) + L-lysine + ATP = lysidine(34) in tRNA(Ile2) + AMP + diphosphate + H(+)</text>
        <dbReference type="Rhea" id="RHEA:43744"/>
        <dbReference type="Rhea" id="RHEA-COMP:10625"/>
        <dbReference type="Rhea" id="RHEA-COMP:10670"/>
        <dbReference type="ChEBI" id="CHEBI:15378"/>
        <dbReference type="ChEBI" id="CHEBI:30616"/>
        <dbReference type="ChEBI" id="CHEBI:32551"/>
        <dbReference type="ChEBI" id="CHEBI:33019"/>
        <dbReference type="ChEBI" id="CHEBI:82748"/>
        <dbReference type="ChEBI" id="CHEBI:83665"/>
        <dbReference type="ChEBI" id="CHEBI:456215"/>
        <dbReference type="EC" id="6.3.4.19"/>
    </reaction>
</comment>
<name>A0A6N7RJS9_9ACTN</name>
<comment type="domain">
    <text evidence="6">The N-terminal region contains the highly conserved SGGXDS motif, predicted to be a P-loop motif involved in ATP binding.</text>
</comment>
<dbReference type="InterPro" id="IPR014729">
    <property type="entry name" value="Rossmann-like_a/b/a_fold"/>
</dbReference>
<dbReference type="Pfam" id="PF01171">
    <property type="entry name" value="ATP_bind_3"/>
    <property type="match status" value="1"/>
</dbReference>
<dbReference type="RefSeq" id="WP_154332418.1">
    <property type="nucleotide sequence ID" value="NZ_VTFY01000002.1"/>
</dbReference>
<evidence type="ECO:0000256" key="2">
    <source>
        <dbReference type="ARBA" id="ARBA00022694"/>
    </source>
</evidence>
<keyword evidence="9" id="KW-1185">Reference proteome</keyword>
<comment type="caution">
    <text evidence="8">The sequence shown here is derived from an EMBL/GenBank/DDBJ whole genome shotgun (WGS) entry which is preliminary data.</text>
</comment>
<comment type="subcellular location">
    <subcellularLocation>
        <location evidence="6">Cytoplasm</location>
    </subcellularLocation>
</comment>
<keyword evidence="1 6" id="KW-0436">Ligase</keyword>
<comment type="similarity">
    <text evidence="6">Belongs to the tRNA(Ile)-lysidine synthase family.</text>
</comment>
<dbReference type="PANTHER" id="PTHR43033:SF1">
    <property type="entry name" value="TRNA(ILE)-LYSIDINE SYNTHASE-RELATED"/>
    <property type="match status" value="1"/>
</dbReference>
<dbReference type="GO" id="GO:0005524">
    <property type="term" value="F:ATP binding"/>
    <property type="evidence" value="ECO:0007669"/>
    <property type="project" value="UniProtKB-UniRule"/>
</dbReference>
<keyword evidence="4 6" id="KW-0067">ATP-binding</keyword>
<dbReference type="SUPFAM" id="SSF82829">
    <property type="entry name" value="MesJ substrate recognition domain-like"/>
    <property type="match status" value="1"/>
</dbReference>
<evidence type="ECO:0000256" key="3">
    <source>
        <dbReference type="ARBA" id="ARBA00022741"/>
    </source>
</evidence>